<feature type="chain" id="PRO_5045294956" description="Tetratricopeptide repeat protein" evidence="2">
    <location>
        <begin position="28"/>
        <end position="190"/>
    </location>
</feature>
<evidence type="ECO:0000256" key="1">
    <source>
        <dbReference type="PROSITE-ProRule" id="PRU00339"/>
    </source>
</evidence>
<comment type="caution">
    <text evidence="3">The sequence shown here is derived from an EMBL/GenBank/DDBJ whole genome shotgun (WGS) entry which is preliminary data.</text>
</comment>
<evidence type="ECO:0008006" key="5">
    <source>
        <dbReference type="Google" id="ProtNLM"/>
    </source>
</evidence>
<organism evidence="3 4">
    <name type="scientific">Trichocoleus desertorum GB2-A4</name>
    <dbReference type="NCBI Taxonomy" id="2933944"/>
    <lineage>
        <taxon>Bacteria</taxon>
        <taxon>Bacillati</taxon>
        <taxon>Cyanobacteriota</taxon>
        <taxon>Cyanophyceae</taxon>
        <taxon>Leptolyngbyales</taxon>
        <taxon>Trichocoleusaceae</taxon>
        <taxon>Trichocoleus</taxon>
    </lineage>
</organism>
<keyword evidence="2" id="KW-0732">Signal</keyword>
<feature type="signal peptide" evidence="2">
    <location>
        <begin position="1"/>
        <end position="27"/>
    </location>
</feature>
<dbReference type="PROSITE" id="PS50005">
    <property type="entry name" value="TPR"/>
    <property type="match status" value="1"/>
</dbReference>
<gene>
    <name evidence="3" type="ORF">NC998_16205</name>
</gene>
<accession>A0ABV0JA38</accession>
<proteinExistence type="predicted"/>
<keyword evidence="1" id="KW-0802">TPR repeat</keyword>
<feature type="repeat" description="TPR" evidence="1">
    <location>
        <begin position="52"/>
        <end position="85"/>
    </location>
</feature>
<dbReference type="EMBL" id="JAMPKM010000010">
    <property type="protein sequence ID" value="MEP0818643.1"/>
    <property type="molecule type" value="Genomic_DNA"/>
</dbReference>
<dbReference type="InterPro" id="IPR019734">
    <property type="entry name" value="TPR_rpt"/>
</dbReference>
<evidence type="ECO:0000313" key="4">
    <source>
        <dbReference type="Proteomes" id="UP001464891"/>
    </source>
</evidence>
<evidence type="ECO:0000313" key="3">
    <source>
        <dbReference type="EMBL" id="MEP0818643.1"/>
    </source>
</evidence>
<dbReference type="RefSeq" id="WP_190433043.1">
    <property type="nucleotide sequence ID" value="NZ_JAMPKM010000010.1"/>
</dbReference>
<name>A0ABV0JA38_9CYAN</name>
<dbReference type="Gene3D" id="1.25.40.10">
    <property type="entry name" value="Tetratricopeptide repeat domain"/>
    <property type="match status" value="1"/>
</dbReference>
<protein>
    <recommendedName>
        <fullName evidence="5">Tetratricopeptide repeat protein</fullName>
    </recommendedName>
</protein>
<keyword evidence="4" id="KW-1185">Reference proteome</keyword>
<sequence length="190" mass="20859">MKRFLAALACIPLTLTGSVFELTPAIAAPTAAAQQAQQQQRAKEQRAKAASYRRYMRLGYAANKQRDYQTAQSSFQAALRIRPGDPYATKALRNVRGFVRRNELIRAANVARQKRADALGQTLQQATAGQDWQCAVAVIDNLTPLLPANSLKRAELLAYRSRLQGLIGAEANVTRWSTICSQASLTAQGR</sequence>
<reference evidence="3 4" key="1">
    <citation type="submission" date="2022-04" db="EMBL/GenBank/DDBJ databases">
        <title>Positive selection, recombination, and allopatry shape intraspecific diversity of widespread and dominant cyanobacteria.</title>
        <authorList>
            <person name="Wei J."/>
            <person name="Shu W."/>
            <person name="Hu C."/>
        </authorList>
    </citation>
    <scope>NUCLEOTIDE SEQUENCE [LARGE SCALE GENOMIC DNA]</scope>
    <source>
        <strain evidence="3 4">GB2-A4</strain>
    </source>
</reference>
<dbReference type="Proteomes" id="UP001464891">
    <property type="component" value="Unassembled WGS sequence"/>
</dbReference>
<evidence type="ECO:0000256" key="2">
    <source>
        <dbReference type="SAM" id="SignalP"/>
    </source>
</evidence>
<dbReference type="InterPro" id="IPR011990">
    <property type="entry name" value="TPR-like_helical_dom_sf"/>
</dbReference>
<dbReference type="SUPFAM" id="SSF48452">
    <property type="entry name" value="TPR-like"/>
    <property type="match status" value="1"/>
</dbReference>